<accession>A0A9N9K3G8</accession>
<organism evidence="2 3">
    <name type="scientific">Dentiscutata erythropus</name>
    <dbReference type="NCBI Taxonomy" id="1348616"/>
    <lineage>
        <taxon>Eukaryota</taxon>
        <taxon>Fungi</taxon>
        <taxon>Fungi incertae sedis</taxon>
        <taxon>Mucoromycota</taxon>
        <taxon>Glomeromycotina</taxon>
        <taxon>Glomeromycetes</taxon>
        <taxon>Diversisporales</taxon>
        <taxon>Gigasporaceae</taxon>
        <taxon>Dentiscutata</taxon>
    </lineage>
</organism>
<protein>
    <submittedName>
        <fullName evidence="2">404_t:CDS:1</fullName>
    </submittedName>
</protein>
<dbReference type="OrthoDB" id="2410008at2759"/>
<feature type="compositionally biased region" description="Low complexity" evidence="1">
    <location>
        <begin position="148"/>
        <end position="165"/>
    </location>
</feature>
<reference evidence="2" key="1">
    <citation type="submission" date="2021-06" db="EMBL/GenBank/DDBJ databases">
        <authorList>
            <person name="Kallberg Y."/>
            <person name="Tangrot J."/>
            <person name="Rosling A."/>
        </authorList>
    </citation>
    <scope>NUCLEOTIDE SEQUENCE</scope>
    <source>
        <strain evidence="2">MA453B</strain>
    </source>
</reference>
<gene>
    <name evidence="2" type="ORF">DERYTH_LOCUS25110</name>
</gene>
<keyword evidence="3" id="KW-1185">Reference proteome</keyword>
<evidence type="ECO:0000313" key="2">
    <source>
        <dbReference type="EMBL" id="CAG8809489.1"/>
    </source>
</evidence>
<proteinExistence type="predicted"/>
<dbReference type="AlphaFoldDB" id="A0A9N9K3G8"/>
<evidence type="ECO:0000256" key="1">
    <source>
        <dbReference type="SAM" id="MobiDB-lite"/>
    </source>
</evidence>
<dbReference type="EMBL" id="CAJVPY010045141">
    <property type="protein sequence ID" value="CAG8809489.1"/>
    <property type="molecule type" value="Genomic_DNA"/>
</dbReference>
<name>A0A9N9K3G8_9GLOM</name>
<sequence>MANFRSDQEYLIDFKRRVLQNLERFEIDDMKSDHLNEQYYLIVDDPISCPFLGSLSDHIVDWLKNNVNNVKYSLFECNEEESWLKEFIDTFKCIQKNVVGISIENMTETEWYIDSWVYSFYLIPIEILSLNIRDESYTESSQQASKGSRSSSNSSNRTSRRSSTSVANNNENTLNIAPSIYEGLTFVNLSSENFNLDNNFSSRSNGIRPDGKFLCKDIVHQFGMEVGVLEVSKSNSSLNKKERDRIKLILAMLMSGAYLRYNFDSQYMTNSIQTLIEEIGFITLQVYNERLIVHGYDFTNSPIKVRQTLIDVLIPIRPTVNVGLAMLWDIKSVINFVKEITKLREFLRRIDTSFGILADQLINWKEKILPKIYSSEFM</sequence>
<comment type="caution">
    <text evidence="2">The sequence shown here is derived from an EMBL/GenBank/DDBJ whole genome shotgun (WGS) entry which is preliminary data.</text>
</comment>
<dbReference type="Proteomes" id="UP000789405">
    <property type="component" value="Unassembled WGS sequence"/>
</dbReference>
<feature type="region of interest" description="Disordered" evidence="1">
    <location>
        <begin position="139"/>
        <end position="170"/>
    </location>
</feature>
<evidence type="ECO:0000313" key="3">
    <source>
        <dbReference type="Proteomes" id="UP000789405"/>
    </source>
</evidence>